<reference evidence="1 2" key="1">
    <citation type="journal article" date="2020" name="Mol. Plant Pathol.">
        <title>Plasmid composition and the chpG gene determine the virulence level of Clavibacter capsici natural isolates in pepper.</title>
        <authorList>
            <person name="Hwang I.S."/>
            <person name="Lee H.M."/>
            <person name="Oh E.J."/>
            <person name="Lee S."/>
            <person name="Heu S."/>
            <person name="Oh C.S."/>
        </authorList>
    </citation>
    <scope>NUCLEOTIDE SEQUENCE [LARGE SCALE GENOMIC DNA]</scope>
    <source>
        <strain evidence="1 2">1101</strain>
    </source>
</reference>
<gene>
    <name evidence="1" type="ORF">GW570_13855</name>
</gene>
<keyword evidence="2" id="KW-1185">Reference proteome</keyword>
<name>A0AAE6XTK1_9MICO</name>
<dbReference type="Proteomes" id="UP000503164">
    <property type="component" value="Chromosome"/>
</dbReference>
<accession>A0AAE6XTK1</accession>
<dbReference type="RefSeq" id="WP_157883549.1">
    <property type="nucleotide sequence ID" value="NZ_CP012573.1"/>
</dbReference>
<evidence type="ECO:0000313" key="2">
    <source>
        <dbReference type="Proteomes" id="UP000503164"/>
    </source>
</evidence>
<sequence>MTPYSAEAQRRAHRLAAHAAENLRRFGKSVYFDPGEGRYVVVDVDGEVDAGWVRVADAPDAWALRRARLRRRLGR</sequence>
<dbReference type="EMBL" id="CP048049">
    <property type="protein sequence ID" value="QIS46086.1"/>
    <property type="molecule type" value="Genomic_DNA"/>
</dbReference>
<protein>
    <submittedName>
        <fullName evidence="1">Uncharacterized protein</fullName>
    </submittedName>
</protein>
<proteinExistence type="predicted"/>
<dbReference type="AlphaFoldDB" id="A0AAE6XTK1"/>
<evidence type="ECO:0000313" key="1">
    <source>
        <dbReference type="EMBL" id="QIS46086.1"/>
    </source>
</evidence>
<organism evidence="1 2">
    <name type="scientific">Clavibacter capsici</name>
    <dbReference type="NCBI Taxonomy" id="1874630"/>
    <lineage>
        <taxon>Bacteria</taxon>
        <taxon>Bacillati</taxon>
        <taxon>Actinomycetota</taxon>
        <taxon>Actinomycetes</taxon>
        <taxon>Micrococcales</taxon>
        <taxon>Microbacteriaceae</taxon>
        <taxon>Clavibacter</taxon>
    </lineage>
</organism>